<comment type="subcellular location">
    <subcellularLocation>
        <location evidence="1">Target cell</location>
        <location evidence="1">Target cell cytoplasm</location>
    </subcellularLocation>
</comment>
<evidence type="ECO:0000259" key="6">
    <source>
        <dbReference type="Pfam" id="PF04830"/>
    </source>
</evidence>
<dbReference type="Pfam" id="PF04829">
    <property type="entry name" value="PT-VENN"/>
    <property type="match status" value="1"/>
</dbReference>
<dbReference type="GO" id="GO:0090729">
    <property type="term" value="F:toxin activity"/>
    <property type="evidence" value="ECO:0007669"/>
    <property type="project" value="UniProtKB-KW"/>
</dbReference>
<gene>
    <name evidence="7" type="ORF">SAMN04488503_0179</name>
</gene>
<evidence type="ECO:0000313" key="8">
    <source>
        <dbReference type="Proteomes" id="UP000198324"/>
    </source>
</evidence>
<dbReference type="AlphaFoldDB" id="A0A239DBQ3"/>
<dbReference type="Proteomes" id="UP000198324">
    <property type="component" value="Unassembled WGS sequence"/>
</dbReference>
<dbReference type="RefSeq" id="WP_179217109.1">
    <property type="nucleotide sequence ID" value="NZ_FZOC01000013.1"/>
</dbReference>
<reference evidence="7 8" key="1">
    <citation type="submission" date="2017-06" db="EMBL/GenBank/DDBJ databases">
        <authorList>
            <person name="Kim H.J."/>
            <person name="Triplett B.A."/>
        </authorList>
    </citation>
    <scope>NUCLEOTIDE SEQUENCE [LARGE SCALE GENOMIC DNA]</scope>
    <source>
        <strain evidence="7 8">DSM 13116</strain>
    </source>
</reference>
<feature type="non-terminal residue" evidence="7">
    <location>
        <position position="1"/>
    </location>
</feature>
<organism evidence="7 8">
    <name type="scientific">Humidesulfovibrio mexicanus</name>
    <dbReference type="NCBI Taxonomy" id="147047"/>
    <lineage>
        <taxon>Bacteria</taxon>
        <taxon>Pseudomonadati</taxon>
        <taxon>Thermodesulfobacteriota</taxon>
        <taxon>Desulfovibrionia</taxon>
        <taxon>Desulfovibrionales</taxon>
        <taxon>Desulfovibrionaceae</taxon>
        <taxon>Humidesulfovibrio</taxon>
    </lineage>
</organism>
<dbReference type="EMBL" id="FZOC01000013">
    <property type="protein sequence ID" value="SNS29284.1"/>
    <property type="molecule type" value="Genomic_DNA"/>
</dbReference>
<keyword evidence="2" id="KW-0800">Toxin</keyword>
<dbReference type="Pfam" id="PF04830">
    <property type="entry name" value="DUF637"/>
    <property type="match status" value="1"/>
</dbReference>
<protein>
    <submittedName>
        <fullName evidence="7">Possible hemagglutinin</fullName>
    </submittedName>
</protein>
<keyword evidence="8" id="KW-1185">Reference proteome</keyword>
<evidence type="ECO:0000256" key="3">
    <source>
        <dbReference type="ARBA" id="ARBA00022913"/>
    </source>
</evidence>
<name>A0A239DBQ3_9BACT</name>
<keyword evidence="3" id="KW-1266">Target cell cytoplasm</keyword>
<proteinExistence type="predicted"/>
<accession>A0A239DBQ3</accession>
<dbReference type="InterPro" id="IPR006915">
    <property type="entry name" value="DUF637_hemagglutn_put"/>
</dbReference>
<evidence type="ECO:0000256" key="1">
    <source>
        <dbReference type="ARBA" id="ARBA00004219"/>
    </source>
</evidence>
<dbReference type="InterPro" id="IPR006914">
    <property type="entry name" value="VENN_dom"/>
</dbReference>
<keyword evidence="4" id="KW-0843">Virulence</keyword>
<evidence type="ECO:0000256" key="4">
    <source>
        <dbReference type="ARBA" id="ARBA00023026"/>
    </source>
</evidence>
<feature type="domain" description="DUF637" evidence="6">
    <location>
        <begin position="19"/>
        <end position="107"/>
    </location>
</feature>
<feature type="domain" description="VENN motif-containing" evidence="5">
    <location>
        <begin position="139"/>
        <end position="171"/>
    </location>
</feature>
<evidence type="ECO:0000313" key="7">
    <source>
        <dbReference type="EMBL" id="SNS29284.1"/>
    </source>
</evidence>
<sequence length="332" mass="34691">LAKIDGLKDAVKAGDWAGKAAQDTLVTGTVQAGVGTALYGGDLGQNLLDGLRGAAVDALGAKAANEIGAAAKAGDLDYVTHKIAHAALGGAMAAADGKDAASGALGGVVGEVAAQAFLTEKLKTGISEKDMPALEELGINYGKLAAGLVAALSGADVGTASMTADNAVRNNWAESAWDALFVLYDLGKIQYGRYIDDKGMVQEGFIDLAADSTALLIPMVPAGMTKLARAGEKAVASTVSREIKLVDGFYEAEGSAFKFSKYYYERLGIPKEVGKSPRLATPFLAAEEVYKTSGPIVKDFKPGFYKYDNGVMEMIYNPKTKEVWHLQHKSGR</sequence>
<evidence type="ECO:0000256" key="2">
    <source>
        <dbReference type="ARBA" id="ARBA00022656"/>
    </source>
</evidence>
<evidence type="ECO:0000259" key="5">
    <source>
        <dbReference type="Pfam" id="PF04829"/>
    </source>
</evidence>